<evidence type="ECO:0000313" key="2">
    <source>
        <dbReference type="Proteomes" id="UP000259421"/>
    </source>
</evidence>
<name>A0A385EB78_9CAUD</name>
<organism evidence="1 2">
    <name type="scientific">Caulobacter phage CcrBL9</name>
    <dbReference type="NCBI Taxonomy" id="2283270"/>
    <lineage>
        <taxon>Viruses</taxon>
        <taxon>Duplodnaviria</taxon>
        <taxon>Heunggongvirae</taxon>
        <taxon>Uroviricota</taxon>
        <taxon>Caudoviricetes</taxon>
        <taxon>Jeanschmidtviridae</taxon>
        <taxon>Bertelyvirus</taxon>
        <taxon>Bertelyvirus BL9</taxon>
    </lineage>
</organism>
<sequence>MPSLSYSVHAKFFNWMKGATFGTAPSSLKVALLTAAPNPDGSGIVEPVGGGYARQPLTLSPITVAEGISTVKNDNAIIFGAATAQWPAVTHLGVFGSDGTLLFYGPLAASRVCTVGDSIAFGIGAVQLRLR</sequence>
<dbReference type="EMBL" id="MH588546">
    <property type="protein sequence ID" value="AXQ69151.1"/>
    <property type="molecule type" value="Genomic_DNA"/>
</dbReference>
<dbReference type="Pfam" id="PF23140">
    <property type="entry name" value="Gp80"/>
    <property type="match status" value="1"/>
</dbReference>
<reference evidence="2" key="1">
    <citation type="submission" date="2018-07" db="EMBL/GenBank/DDBJ databases">
        <title>Giant CbK-like Caulobacter bacteriophages have genetically divergent genomes.</title>
        <authorList>
            <person name="Wilson K.M."/>
            <person name="Ely B."/>
        </authorList>
    </citation>
    <scope>NUCLEOTIDE SEQUENCE [LARGE SCALE GENOMIC DNA]</scope>
</reference>
<dbReference type="InterPro" id="IPR056908">
    <property type="entry name" value="Gp80-like"/>
</dbReference>
<proteinExistence type="predicted"/>
<evidence type="ECO:0000313" key="1">
    <source>
        <dbReference type="EMBL" id="AXQ69151.1"/>
    </source>
</evidence>
<gene>
    <name evidence="1" type="ORF">CcrBL9_gp127</name>
</gene>
<reference evidence="1 2" key="2">
    <citation type="submission" date="2018-09" db="EMBL/GenBank/DDBJ databases">
        <title>Giant CbK-like Caulobacter bacteriophages have genetically divergent genomes.</title>
        <authorList>
            <person name="Wilson K."/>
            <person name="Ely B."/>
        </authorList>
    </citation>
    <scope>NUCLEOTIDE SEQUENCE [LARGE SCALE GENOMIC DNA]</scope>
</reference>
<accession>A0A385EB78</accession>
<dbReference type="Proteomes" id="UP000259421">
    <property type="component" value="Segment"/>
</dbReference>
<protein>
    <submittedName>
        <fullName evidence="1">Uncharacterized protein</fullName>
    </submittedName>
</protein>
<keyword evidence="2" id="KW-1185">Reference proteome</keyword>